<gene>
    <name evidence="5" type="ORF">GRI89_05380</name>
</gene>
<dbReference type="AlphaFoldDB" id="A0A6I4SU83"/>
<feature type="DNA-binding region" description="H-T-H motif" evidence="2">
    <location>
        <begin position="47"/>
        <end position="66"/>
    </location>
</feature>
<evidence type="ECO:0000313" key="6">
    <source>
        <dbReference type="Proteomes" id="UP000433652"/>
    </source>
</evidence>
<proteinExistence type="predicted"/>
<dbReference type="PANTHER" id="PTHR43479:SF11">
    <property type="entry name" value="ACREF_ENVCD OPERON REPRESSOR-RELATED"/>
    <property type="match status" value="1"/>
</dbReference>
<reference evidence="5 6" key="1">
    <citation type="submission" date="2019-12" db="EMBL/GenBank/DDBJ databases">
        <title>Genomic-based taxomic classification of the family Erythrobacteraceae.</title>
        <authorList>
            <person name="Xu L."/>
        </authorList>
    </citation>
    <scope>NUCLEOTIDE SEQUENCE [LARGE SCALE GENOMIC DNA]</scope>
    <source>
        <strain evidence="5 6">MCCC 1K01500</strain>
    </source>
</reference>
<accession>A0A6I4SU83</accession>
<protein>
    <submittedName>
        <fullName evidence="5">TetR family transcriptional regulator</fullName>
    </submittedName>
</protein>
<organism evidence="5 6">
    <name type="scientific">Croceibacterium salegens</name>
    <dbReference type="NCBI Taxonomy" id="1737568"/>
    <lineage>
        <taxon>Bacteria</taxon>
        <taxon>Pseudomonadati</taxon>
        <taxon>Pseudomonadota</taxon>
        <taxon>Alphaproteobacteria</taxon>
        <taxon>Sphingomonadales</taxon>
        <taxon>Erythrobacteraceae</taxon>
        <taxon>Croceibacterium</taxon>
    </lineage>
</organism>
<dbReference type="InterPro" id="IPR009057">
    <property type="entry name" value="Homeodomain-like_sf"/>
</dbReference>
<dbReference type="GO" id="GO:0003677">
    <property type="term" value="F:DNA binding"/>
    <property type="evidence" value="ECO:0007669"/>
    <property type="project" value="UniProtKB-UniRule"/>
</dbReference>
<dbReference type="InterPro" id="IPR001647">
    <property type="entry name" value="HTH_TetR"/>
</dbReference>
<evidence type="ECO:0000313" key="5">
    <source>
        <dbReference type="EMBL" id="MXO58968.1"/>
    </source>
</evidence>
<dbReference type="RefSeq" id="WP_159792988.1">
    <property type="nucleotide sequence ID" value="NZ_WTYM01000031.1"/>
</dbReference>
<dbReference type="SUPFAM" id="SSF46689">
    <property type="entry name" value="Homeodomain-like"/>
    <property type="match status" value="1"/>
</dbReference>
<dbReference type="Gene3D" id="1.10.357.10">
    <property type="entry name" value="Tetracycline Repressor, domain 2"/>
    <property type="match status" value="1"/>
</dbReference>
<evidence type="ECO:0000259" key="4">
    <source>
        <dbReference type="PROSITE" id="PS50977"/>
    </source>
</evidence>
<evidence type="ECO:0000256" key="2">
    <source>
        <dbReference type="PROSITE-ProRule" id="PRU00335"/>
    </source>
</evidence>
<comment type="caution">
    <text evidence="5">The sequence shown here is derived from an EMBL/GenBank/DDBJ whole genome shotgun (WGS) entry which is preliminary data.</text>
</comment>
<keyword evidence="1 2" id="KW-0238">DNA-binding</keyword>
<dbReference type="InterPro" id="IPR050624">
    <property type="entry name" value="HTH-type_Tx_Regulator"/>
</dbReference>
<keyword evidence="6" id="KW-1185">Reference proteome</keyword>
<dbReference type="PANTHER" id="PTHR43479">
    <property type="entry name" value="ACREF/ENVCD OPERON REPRESSOR-RELATED"/>
    <property type="match status" value="1"/>
</dbReference>
<dbReference type="Pfam" id="PF00440">
    <property type="entry name" value="TetR_N"/>
    <property type="match status" value="1"/>
</dbReference>
<dbReference type="InterPro" id="IPR049513">
    <property type="entry name" value="TetR_C_40"/>
</dbReference>
<evidence type="ECO:0000256" key="3">
    <source>
        <dbReference type="SAM" id="MobiDB-lite"/>
    </source>
</evidence>
<dbReference type="Pfam" id="PF21306">
    <property type="entry name" value="TetR_C_40"/>
    <property type="match status" value="1"/>
</dbReference>
<dbReference type="Proteomes" id="UP000433652">
    <property type="component" value="Unassembled WGS sequence"/>
</dbReference>
<feature type="region of interest" description="Disordered" evidence="3">
    <location>
        <begin position="1"/>
        <end position="23"/>
    </location>
</feature>
<dbReference type="EMBL" id="WTYM01000031">
    <property type="protein sequence ID" value="MXO58968.1"/>
    <property type="molecule type" value="Genomic_DNA"/>
</dbReference>
<sequence>MGRTKIDNVSNNGRRAQAGEERRARTRSAILAAGFDLLGKEPGTQLRVEDIARAAKVTRATFYNHFGGTAELREAISYELTHDFLNRTILTISKLENPAERASCAIRFYLRRARSNPSWAKSLINISANGIIFGAETYRQAEVTIMEGMEAGQFKLRNSALGRDLVLGTCLAAMSNMLHEKTPEDYPELISGHVLSALGLPFDKARELANLPLPELAELPRS</sequence>
<evidence type="ECO:0000256" key="1">
    <source>
        <dbReference type="ARBA" id="ARBA00023125"/>
    </source>
</evidence>
<feature type="domain" description="HTH tetR-type" evidence="4">
    <location>
        <begin position="24"/>
        <end position="84"/>
    </location>
</feature>
<dbReference type="PROSITE" id="PS50977">
    <property type="entry name" value="HTH_TETR_2"/>
    <property type="match status" value="1"/>
</dbReference>
<name>A0A6I4SU83_9SPHN</name>
<dbReference type="OrthoDB" id="9811084at2"/>